<sequence>MGCLIIFGNVFRRCPGQRAKFAPPGALFFTFLAFHSVDQRMDEEKAIGWRLFDRFRPPDRLNPLLFRLFVRGQFAQCKQKIQELLGESPEILCEFSLVLRGQIAREEGELRESVGWFSRALRHNPNSAKILLELGKSHYLLAEHRKAIELFTKSLEQNEKRNGNANWSDQQSLKLYYWQSLAVYHVFQPPECAKKAQMALLSSPQINSSADMLMFLARLLDEQNEIGAAVEAYKRSIEMEPENVDIIHNLGMLYLKAEDQPNAFTTFGKALSYDPNFVPSVLAIASIMQTNGDWDVALTKYKAATSEFDHSCALWNNIGMCFFGKGKLLAALVCLNKANYLCPLDWKVLLNLSLVYCTLHQFASAYHFVSAAFAITPQNPLVLCTMAVILTGLADFRNAKSAYKRALKLGPSLWAVRFNLAIFESRRANYAEATRRLRELESDGPLAMGSTHGTAYPEELLQLVVRIRKHFEKLEKQKEKKDEGESQRNE</sequence>
<evidence type="ECO:0000256" key="1">
    <source>
        <dbReference type="ARBA" id="ARBA00022737"/>
    </source>
</evidence>
<evidence type="ECO:0000313" key="5">
    <source>
        <dbReference type="EMBL" id="KAL3097043.1"/>
    </source>
</evidence>
<keyword evidence="6" id="KW-1185">Reference proteome</keyword>
<dbReference type="SUPFAM" id="SSF48452">
    <property type="entry name" value="TPR-like"/>
    <property type="match status" value="2"/>
</dbReference>
<dbReference type="AlphaFoldDB" id="A0ABD2K2Y5"/>
<evidence type="ECO:0000256" key="2">
    <source>
        <dbReference type="ARBA" id="ARBA00022803"/>
    </source>
</evidence>
<accession>A0ABD2K2Y5</accession>
<dbReference type="SMART" id="SM00028">
    <property type="entry name" value="TPR"/>
    <property type="match status" value="7"/>
</dbReference>
<dbReference type="Pfam" id="PF13181">
    <property type="entry name" value="TPR_8"/>
    <property type="match status" value="2"/>
</dbReference>
<dbReference type="Proteomes" id="UP001620645">
    <property type="component" value="Unassembled WGS sequence"/>
</dbReference>
<evidence type="ECO:0000313" key="6">
    <source>
        <dbReference type="Proteomes" id="UP001620645"/>
    </source>
</evidence>
<feature type="repeat" description="TPR" evidence="4">
    <location>
        <begin position="94"/>
        <end position="127"/>
    </location>
</feature>
<organism evidence="5 6">
    <name type="scientific">Heterodera schachtii</name>
    <name type="common">Sugarbeet cyst nematode worm</name>
    <name type="synonym">Tylenchus schachtii</name>
    <dbReference type="NCBI Taxonomy" id="97005"/>
    <lineage>
        <taxon>Eukaryota</taxon>
        <taxon>Metazoa</taxon>
        <taxon>Ecdysozoa</taxon>
        <taxon>Nematoda</taxon>
        <taxon>Chromadorea</taxon>
        <taxon>Rhabditida</taxon>
        <taxon>Tylenchina</taxon>
        <taxon>Tylenchomorpha</taxon>
        <taxon>Tylenchoidea</taxon>
        <taxon>Heteroderidae</taxon>
        <taxon>Heteroderinae</taxon>
        <taxon>Heterodera</taxon>
    </lineage>
</organism>
<dbReference type="PROSITE" id="PS50005">
    <property type="entry name" value="TPR"/>
    <property type="match status" value="4"/>
</dbReference>
<keyword evidence="1" id="KW-0677">Repeat</keyword>
<keyword evidence="2 4" id="KW-0802">TPR repeat</keyword>
<proteinExistence type="inferred from homology"/>
<feature type="repeat" description="TPR" evidence="4">
    <location>
        <begin position="210"/>
        <end position="243"/>
    </location>
</feature>
<dbReference type="Pfam" id="PF13432">
    <property type="entry name" value="TPR_16"/>
    <property type="match status" value="1"/>
</dbReference>
<dbReference type="Gene3D" id="1.25.40.10">
    <property type="entry name" value="Tetratricopeptide repeat domain"/>
    <property type="match status" value="1"/>
</dbReference>
<dbReference type="InterPro" id="IPR019734">
    <property type="entry name" value="TPR_rpt"/>
</dbReference>
<reference evidence="5 6" key="1">
    <citation type="submission" date="2024-10" db="EMBL/GenBank/DDBJ databases">
        <authorList>
            <person name="Kim D."/>
        </authorList>
    </citation>
    <scope>NUCLEOTIDE SEQUENCE [LARGE SCALE GENOMIC DNA]</scope>
    <source>
        <strain evidence="5">Taebaek</strain>
    </source>
</reference>
<evidence type="ECO:0000256" key="4">
    <source>
        <dbReference type="PROSITE-ProRule" id="PRU00339"/>
    </source>
</evidence>
<dbReference type="PANTHER" id="PTHR44186">
    <property type="match status" value="1"/>
</dbReference>
<evidence type="ECO:0000256" key="3">
    <source>
        <dbReference type="ARBA" id="ARBA00023778"/>
    </source>
</evidence>
<feature type="repeat" description="TPR" evidence="4">
    <location>
        <begin position="244"/>
        <end position="277"/>
    </location>
</feature>
<protein>
    <submittedName>
        <fullName evidence="5">Uncharacterized protein</fullName>
    </submittedName>
</protein>
<dbReference type="InterPro" id="IPR011990">
    <property type="entry name" value="TPR-like_helical_dom_sf"/>
</dbReference>
<dbReference type="EMBL" id="JBICCN010000056">
    <property type="protein sequence ID" value="KAL3097043.1"/>
    <property type="molecule type" value="Genomic_DNA"/>
</dbReference>
<dbReference type="PANTHER" id="PTHR44186:SF1">
    <property type="entry name" value="BARDET-BIEDL SYNDROME 4 PROTEIN"/>
    <property type="match status" value="1"/>
</dbReference>
<comment type="similarity">
    <text evidence="3">Belongs to the BBS4 family.</text>
</comment>
<gene>
    <name evidence="5" type="ORF">niasHS_002759</name>
</gene>
<comment type="caution">
    <text evidence="5">The sequence shown here is derived from an EMBL/GenBank/DDBJ whole genome shotgun (WGS) entry which is preliminary data.</text>
</comment>
<name>A0ABD2K2Y5_HETSC</name>
<feature type="repeat" description="TPR" evidence="4">
    <location>
        <begin position="128"/>
        <end position="161"/>
    </location>
</feature>